<comment type="caution">
    <text evidence="2">The sequence shown here is derived from an EMBL/GenBank/DDBJ whole genome shotgun (WGS) entry which is preliminary data.</text>
</comment>
<proteinExistence type="predicted"/>
<dbReference type="Pfam" id="PF13443">
    <property type="entry name" value="HTH_26"/>
    <property type="match status" value="1"/>
</dbReference>
<dbReference type="Gene3D" id="1.10.260.40">
    <property type="entry name" value="lambda repressor-like DNA-binding domains"/>
    <property type="match status" value="1"/>
</dbReference>
<sequence length="215" mass="24108">MSNTNLKILNEEVESLIKNTAKNLAHLMKIRGVDAATLSKMTGLGIATVNSIRRGEANPTLSTLSALSNFFEVSLAELTGNDLKTQNFAPKNVKAIPLIKLNEIDNYFFNGEFVDTYTTEISSHEKNLFSVSIDSDSQSPFFPRGTVCIFEKGKQPSDGDIVLVKIHEHTPCFRRIFIEDIHFLFSPVILERDISPSIYSEYKIFGILLKAIKIY</sequence>
<dbReference type="InterPro" id="IPR010982">
    <property type="entry name" value="Lambda_DNA-bd_dom_sf"/>
</dbReference>
<organism evidence="2 3">
    <name type="scientific">Candidatus Regiella insecticola 5.15</name>
    <dbReference type="NCBI Taxonomy" id="1005043"/>
    <lineage>
        <taxon>Bacteria</taxon>
        <taxon>Pseudomonadati</taxon>
        <taxon>Pseudomonadota</taxon>
        <taxon>Gammaproteobacteria</taxon>
        <taxon>Enterobacterales</taxon>
        <taxon>Enterobacteriaceae</taxon>
        <taxon>aphid secondary symbionts</taxon>
        <taxon>Candidatus Regiella</taxon>
    </lineage>
</organism>
<feature type="domain" description="HTH cro/C1-type" evidence="1">
    <location>
        <begin position="24"/>
        <end position="78"/>
    </location>
</feature>
<dbReference type="InterPro" id="IPR001387">
    <property type="entry name" value="Cro/C1-type_HTH"/>
</dbReference>
<accession>G2H1P7</accession>
<dbReference type="SUPFAM" id="SSF47413">
    <property type="entry name" value="lambda repressor-like DNA-binding domains"/>
    <property type="match status" value="1"/>
</dbReference>
<dbReference type="PROSITE" id="PS50943">
    <property type="entry name" value="HTH_CROC1"/>
    <property type="match status" value="1"/>
</dbReference>
<evidence type="ECO:0000313" key="3">
    <source>
        <dbReference type="Proteomes" id="UP000004116"/>
    </source>
</evidence>
<dbReference type="InterPro" id="IPR015927">
    <property type="entry name" value="Peptidase_S24_S26A/B/C"/>
</dbReference>
<evidence type="ECO:0000259" key="1">
    <source>
        <dbReference type="PROSITE" id="PS50943"/>
    </source>
</evidence>
<dbReference type="OrthoDB" id="8583918at2"/>
<dbReference type="Gene3D" id="2.10.109.10">
    <property type="entry name" value="Umud Fragment, subunit A"/>
    <property type="match status" value="1"/>
</dbReference>
<name>G2H1P7_9ENTR</name>
<dbReference type="SMART" id="SM00530">
    <property type="entry name" value="HTH_XRE"/>
    <property type="match status" value="1"/>
</dbReference>
<dbReference type="InterPro" id="IPR036286">
    <property type="entry name" value="LexA/Signal_pep-like_sf"/>
</dbReference>
<evidence type="ECO:0000313" key="2">
    <source>
        <dbReference type="EMBL" id="EGY28097.1"/>
    </source>
</evidence>
<dbReference type="SUPFAM" id="SSF51306">
    <property type="entry name" value="LexA/Signal peptidase"/>
    <property type="match status" value="1"/>
</dbReference>
<dbReference type="CDD" id="cd00093">
    <property type="entry name" value="HTH_XRE"/>
    <property type="match status" value="1"/>
</dbReference>
<dbReference type="RefSeq" id="WP_006707626.1">
    <property type="nucleotide sequence ID" value="NZ_AGCA01000464.1"/>
</dbReference>
<reference evidence="2 3" key="1">
    <citation type="journal article" date="2012" name="Genome Res.">
        <title>Genomic basis of endosymbiont-conferred protection against an insect parasitoid.</title>
        <authorList>
            <person name="Hansen A.K."/>
            <person name="Vorburger C."/>
            <person name="Moran N.A."/>
        </authorList>
    </citation>
    <scope>NUCLEOTIDE SEQUENCE [LARGE SCALE GENOMIC DNA]</scope>
    <source>
        <strain evidence="3">R5.15</strain>
    </source>
</reference>
<dbReference type="EMBL" id="AGCA01000464">
    <property type="protein sequence ID" value="EGY28097.1"/>
    <property type="molecule type" value="Genomic_DNA"/>
</dbReference>
<protein>
    <submittedName>
        <fullName evidence="2">Helix-turn-helix protein</fullName>
    </submittedName>
</protein>
<gene>
    <name evidence="2" type="ORF">Rin_00019900</name>
</gene>
<dbReference type="GO" id="GO:0003677">
    <property type="term" value="F:DNA binding"/>
    <property type="evidence" value="ECO:0007669"/>
    <property type="project" value="InterPro"/>
</dbReference>
<dbReference type="AlphaFoldDB" id="G2H1P7"/>
<keyword evidence="3" id="KW-1185">Reference proteome</keyword>
<dbReference type="Proteomes" id="UP000004116">
    <property type="component" value="Unassembled WGS sequence"/>
</dbReference>
<dbReference type="Pfam" id="PF00717">
    <property type="entry name" value="Peptidase_S24"/>
    <property type="match status" value="1"/>
</dbReference>